<dbReference type="RefSeq" id="WP_368381311.1">
    <property type="nucleotide sequence ID" value="NZ_JBFRYA010000006.1"/>
</dbReference>
<reference evidence="4 5" key="1">
    <citation type="journal article" date="2011" name="Int. J. Syst. Evol. Microbiol.">
        <title>Zhongshania antarctica gen. nov., sp. nov. and Zhongshania guokunii sp. nov., gammaproteobacteria respectively isolated from coastal attached (fast) ice and surface seawater of the Antarctic.</title>
        <authorList>
            <person name="Li H.J."/>
            <person name="Zhang X.Y."/>
            <person name="Chen C.X."/>
            <person name="Zhang Y.J."/>
            <person name="Gao Z.M."/>
            <person name="Yu Y."/>
            <person name="Chen X.L."/>
            <person name="Chen B."/>
            <person name="Zhang Y.Z."/>
        </authorList>
    </citation>
    <scope>NUCLEOTIDE SEQUENCE [LARGE SCALE GENOMIC DNA]</scope>
    <source>
        <strain evidence="4 5">ZS6-22T</strain>
    </source>
</reference>
<keyword evidence="4" id="KW-0560">Oxidoreductase</keyword>
<feature type="transmembrane region" description="Helical" evidence="2">
    <location>
        <begin position="94"/>
        <end position="114"/>
    </location>
</feature>
<dbReference type="CDD" id="cd02970">
    <property type="entry name" value="PRX_like2"/>
    <property type="match status" value="1"/>
</dbReference>
<comment type="caution">
    <text evidence="4">The sequence shown here is derived from an EMBL/GenBank/DDBJ whole genome shotgun (WGS) entry which is preliminary data.</text>
</comment>
<evidence type="ECO:0000256" key="1">
    <source>
        <dbReference type="ARBA" id="ARBA00023284"/>
    </source>
</evidence>
<evidence type="ECO:0000313" key="4">
    <source>
        <dbReference type="EMBL" id="MEX1669045.1"/>
    </source>
</evidence>
<protein>
    <submittedName>
        <fullName evidence="4">Peroxiredoxin family protein</fullName>
        <ecNumber evidence="4">1.11.1.24</ecNumber>
    </submittedName>
</protein>
<proteinExistence type="predicted"/>
<dbReference type="EC" id="1.11.1.24" evidence="4"/>
<dbReference type="Proteomes" id="UP001557485">
    <property type="component" value="Unassembled WGS sequence"/>
</dbReference>
<sequence>MIKTVVTLVKRWYAIPYLLLCTLVSVQSVLYLLGGNDFSFSWLGSAVALVPLVIFIGIVYFLPWLGIAHFIAIPVVTVLLGSFLAIIEMRAVPTFYTLFFGLGGVLAYIFWYSYLDRGDNQLLRIGAKLPEFSVRTLDGQLLHSSAFLGRKTLMVFYRGNWCPACQVQLRELAAEFEEIQRRGVAVVLISPQTPERSAEQAQRFNVGMQFCIDEGNLAARSLGIAHRYGVPLGILGYGQDTVLPTALIVDENGKIVYADLTENFRVRPKTKTLISALDSVWM</sequence>
<feature type="domain" description="Thioredoxin" evidence="3">
    <location>
        <begin position="123"/>
        <end position="282"/>
    </location>
</feature>
<dbReference type="SUPFAM" id="SSF52833">
    <property type="entry name" value="Thioredoxin-like"/>
    <property type="match status" value="1"/>
</dbReference>
<feature type="transmembrane region" description="Helical" evidence="2">
    <location>
        <begin position="40"/>
        <end position="61"/>
    </location>
</feature>
<dbReference type="PROSITE" id="PS51352">
    <property type="entry name" value="THIOREDOXIN_2"/>
    <property type="match status" value="1"/>
</dbReference>
<feature type="transmembrane region" description="Helical" evidence="2">
    <location>
        <begin position="12"/>
        <end position="33"/>
    </location>
</feature>
<dbReference type="Pfam" id="PF00578">
    <property type="entry name" value="AhpC-TSA"/>
    <property type="match status" value="1"/>
</dbReference>
<dbReference type="InterPro" id="IPR050455">
    <property type="entry name" value="Tpx_Peroxidase_subfamily"/>
</dbReference>
<dbReference type="InterPro" id="IPR036249">
    <property type="entry name" value="Thioredoxin-like_sf"/>
</dbReference>
<dbReference type="EMBL" id="JBFRYA010000006">
    <property type="protein sequence ID" value="MEX1669045.1"/>
    <property type="molecule type" value="Genomic_DNA"/>
</dbReference>
<keyword evidence="2" id="KW-0812">Transmembrane</keyword>
<organism evidence="4 5">
    <name type="scientific">Zhongshania guokunii</name>
    <dbReference type="NCBI Taxonomy" id="641783"/>
    <lineage>
        <taxon>Bacteria</taxon>
        <taxon>Pseudomonadati</taxon>
        <taxon>Pseudomonadota</taxon>
        <taxon>Gammaproteobacteria</taxon>
        <taxon>Cellvibrionales</taxon>
        <taxon>Spongiibacteraceae</taxon>
        <taxon>Zhongshania</taxon>
    </lineage>
</organism>
<keyword evidence="5" id="KW-1185">Reference proteome</keyword>
<evidence type="ECO:0000259" key="3">
    <source>
        <dbReference type="PROSITE" id="PS51352"/>
    </source>
</evidence>
<keyword evidence="4" id="KW-0575">Peroxidase</keyword>
<dbReference type="InterPro" id="IPR013766">
    <property type="entry name" value="Thioredoxin_domain"/>
</dbReference>
<evidence type="ECO:0000313" key="5">
    <source>
        <dbReference type="Proteomes" id="UP001557485"/>
    </source>
</evidence>
<feature type="transmembrane region" description="Helical" evidence="2">
    <location>
        <begin position="67"/>
        <end position="87"/>
    </location>
</feature>
<keyword evidence="1" id="KW-0676">Redox-active center</keyword>
<accession>A0ABV3U523</accession>
<dbReference type="PANTHER" id="PTHR43110">
    <property type="entry name" value="THIOL PEROXIDASE"/>
    <property type="match status" value="1"/>
</dbReference>
<keyword evidence="2" id="KW-0472">Membrane</keyword>
<dbReference type="PANTHER" id="PTHR43110:SF1">
    <property type="entry name" value="THIOL PEROXIDASE"/>
    <property type="match status" value="1"/>
</dbReference>
<evidence type="ECO:0000256" key="2">
    <source>
        <dbReference type="SAM" id="Phobius"/>
    </source>
</evidence>
<keyword evidence="2" id="KW-1133">Transmembrane helix</keyword>
<dbReference type="InterPro" id="IPR000866">
    <property type="entry name" value="AhpC/TSA"/>
</dbReference>
<gene>
    <name evidence="4" type="ORF">AB4876_08970</name>
</gene>
<name>A0ABV3U523_9GAMM</name>
<dbReference type="Gene3D" id="3.40.30.10">
    <property type="entry name" value="Glutaredoxin"/>
    <property type="match status" value="1"/>
</dbReference>
<dbReference type="GO" id="GO:0140824">
    <property type="term" value="F:thioredoxin-dependent peroxiredoxin activity"/>
    <property type="evidence" value="ECO:0007669"/>
    <property type="project" value="UniProtKB-EC"/>
</dbReference>